<reference evidence="2 3" key="1">
    <citation type="submission" date="2019-12" db="EMBL/GenBank/DDBJ databases">
        <title>Draft genome sequencing of Halomonas alimentaria DSM 15356.</title>
        <authorList>
            <person name="Pandiyan K."/>
            <person name="Kushwaha P."/>
            <person name="Gowdham M."/>
            <person name="Chakdar H."/>
            <person name="Singh A."/>
            <person name="Kumar M."/>
            <person name="Saxena A.K."/>
        </authorList>
    </citation>
    <scope>NUCLEOTIDE SEQUENCE [LARGE SCALE GENOMIC DNA]</scope>
    <source>
        <strain evidence="2 3">DSM 15356</strain>
    </source>
</reference>
<dbReference type="EMBL" id="WUTT01000001">
    <property type="protein sequence ID" value="NAW33416.1"/>
    <property type="molecule type" value="Genomic_DNA"/>
</dbReference>
<organism evidence="2 3">
    <name type="scientific">Halomonas alimentaria</name>
    <dbReference type="NCBI Taxonomy" id="147248"/>
    <lineage>
        <taxon>Bacteria</taxon>
        <taxon>Pseudomonadati</taxon>
        <taxon>Pseudomonadota</taxon>
        <taxon>Gammaproteobacteria</taxon>
        <taxon>Oceanospirillales</taxon>
        <taxon>Halomonadaceae</taxon>
        <taxon>Halomonas</taxon>
    </lineage>
</organism>
<sequence>MTSRHTIAVLLACLALTASLGAAAAEGSLGDDIAKKSKRGDRESPVYAGQPEDLMRLENGVVIDGQDIESPDGFTSGFRLIAGFSPFQLPKLDLGAEFSYRESDEVPTRLGDQQLLVNTVSLGGSLVAGVRLGHFGLYAKSGLVGWEGDAVIPRGDFDEAGTTRVQGFGARLQFPGFTSRLELEEYDAPDMAHLNLLTASINIPF</sequence>
<feature type="chain" id="PRO_5030982088" description="Outer membrane protein beta-barrel domain-containing protein" evidence="1">
    <location>
        <begin position="25"/>
        <end position="205"/>
    </location>
</feature>
<evidence type="ECO:0000313" key="2">
    <source>
        <dbReference type="EMBL" id="NAW33416.1"/>
    </source>
</evidence>
<keyword evidence="1" id="KW-0732">Signal</keyword>
<evidence type="ECO:0000256" key="1">
    <source>
        <dbReference type="SAM" id="SignalP"/>
    </source>
</evidence>
<gene>
    <name evidence="2" type="ORF">GRB96_03120</name>
</gene>
<dbReference type="OrthoDB" id="6173796at2"/>
<dbReference type="AlphaFoldDB" id="A0A7X4W5C3"/>
<accession>A0A7X4W5C3</accession>
<dbReference type="Gene3D" id="2.40.160.20">
    <property type="match status" value="1"/>
</dbReference>
<protein>
    <recommendedName>
        <fullName evidence="4">Outer membrane protein beta-barrel domain-containing protein</fullName>
    </recommendedName>
</protein>
<feature type="signal peptide" evidence="1">
    <location>
        <begin position="1"/>
        <end position="24"/>
    </location>
</feature>
<dbReference type="RefSeq" id="WP_161430418.1">
    <property type="nucleotide sequence ID" value="NZ_WUTT01000001.1"/>
</dbReference>
<keyword evidence="3" id="KW-1185">Reference proteome</keyword>
<evidence type="ECO:0000313" key="3">
    <source>
        <dbReference type="Proteomes" id="UP000487929"/>
    </source>
</evidence>
<name>A0A7X4W5C3_9GAMM</name>
<dbReference type="Proteomes" id="UP000487929">
    <property type="component" value="Unassembled WGS sequence"/>
</dbReference>
<comment type="caution">
    <text evidence="2">The sequence shown here is derived from an EMBL/GenBank/DDBJ whole genome shotgun (WGS) entry which is preliminary data.</text>
</comment>
<proteinExistence type="predicted"/>
<evidence type="ECO:0008006" key="4">
    <source>
        <dbReference type="Google" id="ProtNLM"/>
    </source>
</evidence>